<keyword evidence="5" id="KW-0539">Nucleus</keyword>
<feature type="compositionally biased region" description="Basic and acidic residues" evidence="7">
    <location>
        <begin position="743"/>
        <end position="753"/>
    </location>
</feature>
<dbReference type="EMBL" id="OZ035825">
    <property type="protein sequence ID" value="CAL1601774.1"/>
    <property type="molecule type" value="Genomic_DNA"/>
</dbReference>
<proteinExistence type="predicted"/>
<sequence>MWRACIGGGSRSDSGRRSPCLCRALWCSVLLLCAAALCCCSVLLLCPDTVPCPCLGLGVHLEGLSGPGDSTFKKALLTGNVSTAAPPQSQLLLTPASLQLAQLQAQLTLQRLKLSQGSSPSSAAVLNQVLSSVAMSQPLFNHLRASAMVRNPQSTFTSGVLGFPSSNSTLSALAGGVFNQCANSLHPNQPLRDAMGAQTLDYGKNTGYPSDTDRRTQYNMIGGTSVAAITDRQFSRINTQDIQGQQAGFSLNDQSAFDSTVQSDHWKGPVSHTGNCEASNTGPLWTSAGQPLHSRPDLYNPEEPTSDPKLISNGMQGFGGYQTIHASKELKILQPHQVNDYYAVTPAQLPHQCSICDKKVYNLKDWEQHVKGKLHLQNKTLYNSDSSAVAPTGAVHYAVSRALEAPASAGQTNSMVLTTSGQDGSSGGSASFLPAAAMKTYPLPDTGFTPLQLDPKSFPPRKGAVGRVVHICNLPEGSCTENDVINLGLPFGKVTNYILMRSTHQAFLEMAYVEAALAMVQYYQLTPATINTQKLLIRMSKRYKELQLKKPGKDVDTIILDITSQRERDEIQEHDHYVADRGRSRSPIGRCVSPQVHSPGFSCDVPDNAQVSGCRTINGQVSHRNSWDWSSLPRRAVDEIEGSWQNEGCVDKDRTNSWGADRRKTHQKVTEHMNLRSEERLGSRDWHPQRMSYRNMEDSYYTKESIYKSDKPPRPPYQRHDPKSKRRDNEHHRPRFSEINSSSEDKRSSAERGRSKKTKKHSSTERHSKEHTAEHNEQNSKEKSATPQSSTPPKETNGCEKKEIERDVEKAEDTDEECWYPKNMEELVTVDEVGGEDDIIEPDLPEIDESPDKFVHLEAHRIVCAEGPNTKEAETDGKTSEEAQPKSSIMENFESNKREVSPEEPKPHFQSEVKAMATSNGRIQTEVINKEEEKVQETETILNGAQFTQDIEVPSPSCEQDKVVNEHSIPLGVEFIVPQAGFYCKLCSLFYTSEETAKAAHCRSVVHYRNLQKYLSHLAEESLFSPCSSSPPPQ</sequence>
<evidence type="ECO:0000256" key="1">
    <source>
        <dbReference type="ARBA" id="ARBA00004123"/>
    </source>
</evidence>
<feature type="transmembrane region" description="Helical" evidence="8">
    <location>
        <begin position="21"/>
        <end position="45"/>
    </location>
</feature>
<evidence type="ECO:0000256" key="5">
    <source>
        <dbReference type="ARBA" id="ARBA00023242"/>
    </source>
</evidence>
<feature type="compositionally biased region" description="Basic and acidic residues" evidence="7">
    <location>
        <begin position="668"/>
        <end position="683"/>
    </location>
</feature>
<dbReference type="AlphaFoldDB" id="A0AAV2LMM0"/>
<dbReference type="PROSITE" id="PS50171">
    <property type="entry name" value="ZF_MATRIN"/>
    <property type="match status" value="1"/>
</dbReference>
<evidence type="ECO:0000256" key="2">
    <source>
        <dbReference type="ARBA" id="ARBA00022723"/>
    </source>
</evidence>
<dbReference type="SMART" id="SM00451">
    <property type="entry name" value="ZnF_U1"/>
    <property type="match status" value="2"/>
</dbReference>
<evidence type="ECO:0000259" key="9">
    <source>
        <dbReference type="PROSITE" id="PS50102"/>
    </source>
</evidence>
<comment type="subcellular location">
    <subcellularLocation>
        <location evidence="1">Nucleus</location>
    </subcellularLocation>
</comment>
<dbReference type="InterPro" id="IPR012677">
    <property type="entry name" value="Nucleotide-bd_a/b_plait_sf"/>
</dbReference>
<keyword evidence="8" id="KW-0812">Transmembrane</keyword>
<keyword evidence="2" id="KW-0479">Metal-binding</keyword>
<evidence type="ECO:0000256" key="7">
    <source>
        <dbReference type="SAM" id="MobiDB-lite"/>
    </source>
</evidence>
<gene>
    <name evidence="11" type="ORF">KC01_LOCUS29665</name>
</gene>
<dbReference type="GO" id="GO:0003723">
    <property type="term" value="F:RNA binding"/>
    <property type="evidence" value="ECO:0007669"/>
    <property type="project" value="UniProtKB-UniRule"/>
</dbReference>
<name>A0AAV2LMM0_KNICA</name>
<dbReference type="InterPro" id="IPR000690">
    <property type="entry name" value="Matrin/U1-C_Znf_C2H2"/>
</dbReference>
<feature type="compositionally biased region" description="Basic and acidic residues" evidence="7">
    <location>
        <begin position="705"/>
        <end position="731"/>
    </location>
</feature>
<feature type="compositionally biased region" description="Basic and acidic residues" evidence="7">
    <location>
        <begin position="894"/>
        <end position="908"/>
    </location>
</feature>
<feature type="region of interest" description="Disordered" evidence="7">
    <location>
        <begin position="705"/>
        <end position="823"/>
    </location>
</feature>
<evidence type="ECO:0000256" key="3">
    <source>
        <dbReference type="ARBA" id="ARBA00022771"/>
    </source>
</evidence>
<keyword evidence="8" id="KW-1133">Transmembrane helix</keyword>
<dbReference type="InterPro" id="IPR000504">
    <property type="entry name" value="RRM_dom"/>
</dbReference>
<dbReference type="SMART" id="SM00360">
    <property type="entry name" value="RRM"/>
    <property type="match status" value="1"/>
</dbReference>
<organism evidence="11 12">
    <name type="scientific">Knipowitschia caucasica</name>
    <name type="common">Caucasian dwarf goby</name>
    <name type="synonym">Pomatoschistus caucasicus</name>
    <dbReference type="NCBI Taxonomy" id="637954"/>
    <lineage>
        <taxon>Eukaryota</taxon>
        <taxon>Metazoa</taxon>
        <taxon>Chordata</taxon>
        <taxon>Craniata</taxon>
        <taxon>Vertebrata</taxon>
        <taxon>Euteleostomi</taxon>
        <taxon>Actinopterygii</taxon>
        <taxon>Neopterygii</taxon>
        <taxon>Teleostei</taxon>
        <taxon>Neoteleostei</taxon>
        <taxon>Acanthomorphata</taxon>
        <taxon>Gobiaria</taxon>
        <taxon>Gobiiformes</taxon>
        <taxon>Gobioidei</taxon>
        <taxon>Gobiidae</taxon>
        <taxon>Gobiinae</taxon>
        <taxon>Knipowitschia</taxon>
    </lineage>
</organism>
<protein>
    <recommendedName>
        <fullName evidence="13">RNA-binding protein 20</fullName>
    </recommendedName>
</protein>
<feature type="compositionally biased region" description="Polar residues" evidence="7">
    <location>
        <begin position="785"/>
        <end position="794"/>
    </location>
</feature>
<dbReference type="SUPFAM" id="SSF54928">
    <property type="entry name" value="RNA-binding domain, RBD"/>
    <property type="match status" value="1"/>
</dbReference>
<dbReference type="GO" id="GO:0005634">
    <property type="term" value="C:nucleus"/>
    <property type="evidence" value="ECO:0007669"/>
    <property type="project" value="UniProtKB-SubCell"/>
</dbReference>
<dbReference type="Pfam" id="PF12874">
    <property type="entry name" value="zf-met"/>
    <property type="match status" value="1"/>
</dbReference>
<dbReference type="InterPro" id="IPR034790">
    <property type="entry name" value="RBM20_RRM"/>
</dbReference>
<dbReference type="CDD" id="cd12685">
    <property type="entry name" value="RRM_RBM20"/>
    <property type="match status" value="1"/>
</dbReference>
<feature type="region of interest" description="Disordered" evidence="7">
    <location>
        <begin position="261"/>
        <end position="282"/>
    </location>
</feature>
<feature type="compositionally biased region" description="Basic and acidic residues" evidence="7">
    <location>
        <begin position="865"/>
        <end position="884"/>
    </location>
</feature>
<evidence type="ECO:0008006" key="13">
    <source>
        <dbReference type="Google" id="ProtNLM"/>
    </source>
</evidence>
<feature type="domain" description="Matrin-type" evidence="10">
    <location>
        <begin position="982"/>
        <end position="1013"/>
    </location>
</feature>
<evidence type="ECO:0000256" key="4">
    <source>
        <dbReference type="ARBA" id="ARBA00022833"/>
    </source>
</evidence>
<dbReference type="PANTHER" id="PTHR15592">
    <property type="entry name" value="MATRIN 3/NUCLEAR PROTEIN 220-RELATED"/>
    <property type="match status" value="1"/>
</dbReference>
<dbReference type="GO" id="GO:0008270">
    <property type="term" value="F:zinc ion binding"/>
    <property type="evidence" value="ECO:0007669"/>
    <property type="project" value="UniProtKB-KW"/>
</dbReference>
<feature type="region of interest" description="Disordered" evidence="7">
    <location>
        <begin position="865"/>
        <end position="908"/>
    </location>
</feature>
<feature type="compositionally biased region" description="Basic and acidic residues" evidence="7">
    <location>
        <begin position="762"/>
        <end position="784"/>
    </location>
</feature>
<dbReference type="Proteomes" id="UP001497482">
    <property type="component" value="Chromosome 3"/>
</dbReference>
<evidence type="ECO:0000313" key="11">
    <source>
        <dbReference type="EMBL" id="CAL1601774.1"/>
    </source>
</evidence>
<dbReference type="InterPro" id="IPR013087">
    <property type="entry name" value="Znf_C2H2_type"/>
</dbReference>
<keyword evidence="3" id="KW-0863">Zinc-finger</keyword>
<keyword evidence="8" id="KW-0472">Membrane</keyword>
<keyword evidence="6" id="KW-0694">RNA-binding</keyword>
<evidence type="ECO:0000313" key="12">
    <source>
        <dbReference type="Proteomes" id="UP001497482"/>
    </source>
</evidence>
<dbReference type="InterPro" id="IPR003604">
    <property type="entry name" value="Matrin/U1-like-C_Znf_C2H2"/>
</dbReference>
<feature type="region of interest" description="Disordered" evidence="7">
    <location>
        <begin position="651"/>
        <end position="683"/>
    </location>
</feature>
<evidence type="ECO:0000256" key="8">
    <source>
        <dbReference type="SAM" id="Phobius"/>
    </source>
</evidence>
<keyword evidence="4" id="KW-0862">Zinc</keyword>
<feature type="compositionally biased region" description="Basic and acidic residues" evidence="7">
    <location>
        <begin position="797"/>
        <end position="811"/>
    </location>
</feature>
<dbReference type="InterPro" id="IPR036236">
    <property type="entry name" value="Znf_C2H2_sf"/>
</dbReference>
<dbReference type="PROSITE" id="PS00028">
    <property type="entry name" value="ZINC_FINGER_C2H2_1"/>
    <property type="match status" value="1"/>
</dbReference>
<feature type="domain" description="RRM" evidence="9">
    <location>
        <begin position="467"/>
        <end position="542"/>
    </location>
</feature>
<evidence type="ECO:0000256" key="6">
    <source>
        <dbReference type="PROSITE-ProRule" id="PRU00176"/>
    </source>
</evidence>
<reference evidence="11 12" key="1">
    <citation type="submission" date="2024-04" db="EMBL/GenBank/DDBJ databases">
        <authorList>
            <person name="Waldvogel A.-M."/>
            <person name="Schoenle A."/>
        </authorList>
    </citation>
    <scope>NUCLEOTIDE SEQUENCE [LARGE SCALE GENOMIC DNA]</scope>
</reference>
<feature type="compositionally biased region" description="Polar residues" evidence="7">
    <location>
        <begin position="272"/>
        <end position="282"/>
    </location>
</feature>
<dbReference type="Gene3D" id="3.30.70.330">
    <property type="match status" value="1"/>
</dbReference>
<keyword evidence="12" id="KW-1185">Reference proteome</keyword>
<accession>A0AAV2LMM0</accession>
<dbReference type="SUPFAM" id="SSF57667">
    <property type="entry name" value="beta-beta-alpha zinc fingers"/>
    <property type="match status" value="1"/>
</dbReference>
<dbReference type="InterPro" id="IPR035979">
    <property type="entry name" value="RBD_domain_sf"/>
</dbReference>
<evidence type="ECO:0000259" key="10">
    <source>
        <dbReference type="PROSITE" id="PS50171"/>
    </source>
</evidence>
<dbReference type="PROSITE" id="PS50102">
    <property type="entry name" value="RRM"/>
    <property type="match status" value="1"/>
</dbReference>